<protein>
    <submittedName>
        <fullName evidence="1">Uncharacterized protein</fullName>
    </submittedName>
</protein>
<gene>
    <name evidence="1" type="ORF">AVEN_146143_1</name>
</gene>
<reference evidence="1 2" key="1">
    <citation type="journal article" date="2019" name="Sci. Rep.">
        <title>Orb-weaving spider Araneus ventricosus genome elucidates the spidroin gene catalogue.</title>
        <authorList>
            <person name="Kono N."/>
            <person name="Nakamura H."/>
            <person name="Ohtoshi R."/>
            <person name="Moran D.A.P."/>
            <person name="Shinohara A."/>
            <person name="Yoshida Y."/>
            <person name="Fujiwara M."/>
            <person name="Mori M."/>
            <person name="Tomita M."/>
            <person name="Arakawa K."/>
        </authorList>
    </citation>
    <scope>NUCLEOTIDE SEQUENCE [LARGE SCALE GENOMIC DNA]</scope>
</reference>
<sequence length="115" mass="13479">MNDVLFLPPQTDAKNNIKPRLPSDSSYSKRIFHNITRYYSDRRQRDNLASKVLMTDRQYSRLKIANPCLLLFLLVREGLIPCSHFSIYDPSVQMDIKRSWIFKLSATPILFGFSH</sequence>
<proteinExistence type="predicted"/>
<evidence type="ECO:0000313" key="2">
    <source>
        <dbReference type="Proteomes" id="UP000499080"/>
    </source>
</evidence>
<accession>A0A4Y2EGI7</accession>
<name>A0A4Y2EGI7_ARAVE</name>
<dbReference type="EMBL" id="BGPR01000598">
    <property type="protein sequence ID" value="GBM27917.1"/>
    <property type="molecule type" value="Genomic_DNA"/>
</dbReference>
<evidence type="ECO:0000313" key="1">
    <source>
        <dbReference type="EMBL" id="GBM27917.1"/>
    </source>
</evidence>
<comment type="caution">
    <text evidence="1">The sequence shown here is derived from an EMBL/GenBank/DDBJ whole genome shotgun (WGS) entry which is preliminary data.</text>
</comment>
<keyword evidence="2" id="KW-1185">Reference proteome</keyword>
<dbReference type="AlphaFoldDB" id="A0A4Y2EGI7"/>
<organism evidence="1 2">
    <name type="scientific">Araneus ventricosus</name>
    <name type="common">Orbweaver spider</name>
    <name type="synonym">Epeira ventricosa</name>
    <dbReference type="NCBI Taxonomy" id="182803"/>
    <lineage>
        <taxon>Eukaryota</taxon>
        <taxon>Metazoa</taxon>
        <taxon>Ecdysozoa</taxon>
        <taxon>Arthropoda</taxon>
        <taxon>Chelicerata</taxon>
        <taxon>Arachnida</taxon>
        <taxon>Araneae</taxon>
        <taxon>Araneomorphae</taxon>
        <taxon>Entelegynae</taxon>
        <taxon>Araneoidea</taxon>
        <taxon>Araneidae</taxon>
        <taxon>Araneus</taxon>
    </lineage>
</organism>
<dbReference type="Proteomes" id="UP000499080">
    <property type="component" value="Unassembled WGS sequence"/>
</dbReference>